<feature type="transmembrane region" description="Helical" evidence="10">
    <location>
        <begin position="132"/>
        <end position="155"/>
    </location>
</feature>
<reference evidence="12 13" key="1">
    <citation type="journal article" date="2013" name="Int. J. Syst. Evol. Microbiol.">
        <title>Ilumatobacter nonamiense sp. nov. and Ilumatobacter coccineum sp. nov., isolated from seashore sand.</title>
        <authorList>
            <person name="Matsumoto A."/>
            <person name="Kasai H."/>
            <person name="Matsuo Y."/>
            <person name="Shizuri Y."/>
            <person name="Ichikawa N."/>
            <person name="Fujita N."/>
            <person name="Omura S."/>
            <person name="Takahashi Y."/>
        </authorList>
    </citation>
    <scope>NUCLEOTIDE SEQUENCE [LARGE SCALE GENOMIC DNA]</scope>
    <source>
        <strain evidence="13">NBRC 103263 / KCTC 29153 / YM16-304</strain>
    </source>
</reference>
<feature type="region of interest" description="Disordered" evidence="9">
    <location>
        <begin position="584"/>
        <end position="605"/>
    </location>
</feature>
<keyword evidence="6 12" id="KW-0067">ATP-binding</keyword>
<evidence type="ECO:0000256" key="10">
    <source>
        <dbReference type="SAM" id="Phobius"/>
    </source>
</evidence>
<keyword evidence="2" id="KW-0813">Transport</keyword>
<evidence type="ECO:0000256" key="7">
    <source>
        <dbReference type="ARBA" id="ARBA00022989"/>
    </source>
</evidence>
<dbReference type="InterPro" id="IPR011527">
    <property type="entry name" value="ABC1_TM_dom"/>
</dbReference>
<comment type="subcellular location">
    <subcellularLocation>
        <location evidence="1">Cell membrane</location>
        <topology evidence="1">Multi-pass membrane protein</topology>
    </subcellularLocation>
</comment>
<accession>A0A6C7EDR3</accession>
<dbReference type="InterPro" id="IPR003593">
    <property type="entry name" value="AAA+_ATPase"/>
</dbReference>
<dbReference type="FunFam" id="3.40.50.300:FF:000299">
    <property type="entry name" value="ABC transporter ATP-binding protein/permease"/>
    <property type="match status" value="1"/>
</dbReference>
<dbReference type="InterPro" id="IPR017871">
    <property type="entry name" value="ABC_transporter-like_CS"/>
</dbReference>
<evidence type="ECO:0000313" key="12">
    <source>
        <dbReference type="EMBL" id="BAN03235.1"/>
    </source>
</evidence>
<feature type="domain" description="AAA+ ATPase" evidence="11">
    <location>
        <begin position="370"/>
        <end position="556"/>
    </location>
</feature>
<dbReference type="InterPro" id="IPR039421">
    <property type="entry name" value="Type_1_exporter"/>
</dbReference>
<evidence type="ECO:0000259" key="11">
    <source>
        <dbReference type="SMART" id="SM00382"/>
    </source>
</evidence>
<dbReference type="GO" id="GO:0005886">
    <property type="term" value="C:plasma membrane"/>
    <property type="evidence" value="ECO:0007669"/>
    <property type="project" value="UniProtKB-SubCell"/>
</dbReference>
<dbReference type="KEGG" id="aym:YM304_29210"/>
<dbReference type="Pfam" id="PF00664">
    <property type="entry name" value="ABC_membrane"/>
    <property type="match status" value="1"/>
</dbReference>
<keyword evidence="13" id="KW-1185">Reference proteome</keyword>
<evidence type="ECO:0000256" key="5">
    <source>
        <dbReference type="ARBA" id="ARBA00022741"/>
    </source>
</evidence>
<keyword evidence="5" id="KW-0547">Nucleotide-binding</keyword>
<dbReference type="GO" id="GO:0140359">
    <property type="term" value="F:ABC-type transporter activity"/>
    <property type="evidence" value="ECO:0007669"/>
    <property type="project" value="InterPro"/>
</dbReference>
<dbReference type="Pfam" id="PF00005">
    <property type="entry name" value="ABC_tran"/>
    <property type="match status" value="1"/>
</dbReference>
<dbReference type="SUPFAM" id="SSF90123">
    <property type="entry name" value="ABC transporter transmembrane region"/>
    <property type="match status" value="1"/>
</dbReference>
<dbReference type="InterPro" id="IPR036640">
    <property type="entry name" value="ABC1_TM_sf"/>
</dbReference>
<evidence type="ECO:0000256" key="1">
    <source>
        <dbReference type="ARBA" id="ARBA00004651"/>
    </source>
</evidence>
<dbReference type="GO" id="GO:0034040">
    <property type="term" value="F:ATPase-coupled lipid transmembrane transporter activity"/>
    <property type="evidence" value="ECO:0007669"/>
    <property type="project" value="TreeGrafter"/>
</dbReference>
<feature type="transmembrane region" description="Helical" evidence="10">
    <location>
        <begin position="26"/>
        <end position="49"/>
    </location>
</feature>
<dbReference type="GO" id="GO:0005524">
    <property type="term" value="F:ATP binding"/>
    <property type="evidence" value="ECO:0007669"/>
    <property type="project" value="UniProtKB-KW"/>
</dbReference>
<dbReference type="RefSeq" id="WP_015442482.1">
    <property type="nucleotide sequence ID" value="NC_020520.1"/>
</dbReference>
<dbReference type="PROSITE" id="PS00211">
    <property type="entry name" value="ABC_TRANSPORTER_1"/>
    <property type="match status" value="1"/>
</dbReference>
<evidence type="ECO:0000256" key="4">
    <source>
        <dbReference type="ARBA" id="ARBA00022692"/>
    </source>
</evidence>
<evidence type="ECO:0000256" key="6">
    <source>
        <dbReference type="ARBA" id="ARBA00022840"/>
    </source>
</evidence>
<proteinExistence type="predicted"/>
<dbReference type="SMART" id="SM00382">
    <property type="entry name" value="AAA"/>
    <property type="match status" value="1"/>
</dbReference>
<dbReference type="PANTHER" id="PTHR24221:SF654">
    <property type="entry name" value="ATP-BINDING CASSETTE SUB-FAMILY B MEMBER 6"/>
    <property type="match status" value="1"/>
</dbReference>
<dbReference type="AlphaFoldDB" id="A0A6C7EDR3"/>
<evidence type="ECO:0000313" key="13">
    <source>
        <dbReference type="Proteomes" id="UP000011863"/>
    </source>
</evidence>
<keyword evidence="7 10" id="KW-1133">Transmembrane helix</keyword>
<dbReference type="InterPro" id="IPR027417">
    <property type="entry name" value="P-loop_NTPase"/>
</dbReference>
<keyword evidence="4 10" id="KW-0812">Transmembrane</keyword>
<dbReference type="GO" id="GO:0016887">
    <property type="term" value="F:ATP hydrolysis activity"/>
    <property type="evidence" value="ECO:0007669"/>
    <property type="project" value="InterPro"/>
</dbReference>
<dbReference type="Gene3D" id="3.40.50.300">
    <property type="entry name" value="P-loop containing nucleotide triphosphate hydrolases"/>
    <property type="match status" value="1"/>
</dbReference>
<gene>
    <name evidence="12" type="ORF">YM304_29210</name>
</gene>
<evidence type="ECO:0000256" key="8">
    <source>
        <dbReference type="ARBA" id="ARBA00023136"/>
    </source>
</evidence>
<keyword evidence="3" id="KW-1003">Cell membrane</keyword>
<dbReference type="SUPFAM" id="SSF52540">
    <property type="entry name" value="P-loop containing nucleoside triphosphate hydrolases"/>
    <property type="match status" value="1"/>
</dbReference>
<dbReference type="OrthoDB" id="9806127at2"/>
<dbReference type="CDD" id="cd18543">
    <property type="entry name" value="ABC_6TM_Rv0194_D1_like"/>
    <property type="match status" value="1"/>
</dbReference>
<evidence type="ECO:0000256" key="2">
    <source>
        <dbReference type="ARBA" id="ARBA00022448"/>
    </source>
</evidence>
<evidence type="ECO:0000256" key="9">
    <source>
        <dbReference type="SAM" id="MobiDB-lite"/>
    </source>
</evidence>
<dbReference type="Proteomes" id="UP000011863">
    <property type="component" value="Chromosome"/>
</dbReference>
<organism evidence="12 13">
    <name type="scientific">Ilumatobacter coccineus (strain NBRC 103263 / KCTC 29153 / YM16-304)</name>
    <dbReference type="NCBI Taxonomy" id="1313172"/>
    <lineage>
        <taxon>Bacteria</taxon>
        <taxon>Bacillati</taxon>
        <taxon>Actinomycetota</taxon>
        <taxon>Acidimicrobiia</taxon>
        <taxon>Acidimicrobiales</taxon>
        <taxon>Ilumatobacteraceae</taxon>
        <taxon>Ilumatobacter</taxon>
    </lineage>
</organism>
<sequence>MTDTTPPTSTRWSLLASTLRAQRRNLTIGTLIGLAWTVGKVASPVLVRYGIDRGIRNDELLWLWAGLIGVAGCVAGFFTALRRFYAFREARWTETRLREQLFGHIMSLHIGYHDRAQTGQLMSRSSSDLNSIQMFVVMIPITLSNLAMITAVVVILFVTDWFLALLALASLPLIQIAGRRFSQAIHPAVLAIQAEQAELATVVEESVGGVRVIKGFGAERVQSDKLRTAAERIKGVSINAARIRAKFLPAIELLPQLGLIAVLWFGGNRVIDGDLTLGQLVQFNVFVALLVQPLRMIGMTIAFAQRAAAALERVNEILDIAPEVADPARPAQLPGGPDRGAVSFESVRFGYGNDPGQPPVLDGFDLELDAGESVAIVGGTGSGKSTIARLLVRFYDVEAGSVRIDGVDVRDLALHDVRRSVGIVFEDTLLFHDTVSANIAFAHPDADAATVERAARLAGAHEFITDLPDGYETMLGERGFSLSGGQRQRIAIARAILADPRVLVLDDATSAVDPSKEHEIRSAMSTVMDGRTTVVIAHRPGTIALADTVVLLDGGRVVARGRHDDLLVTEPRYRDVLAAMETSDDDTAAEHAAAEHGATQIGSDA</sequence>
<dbReference type="EMBL" id="AP012057">
    <property type="protein sequence ID" value="BAN03235.1"/>
    <property type="molecule type" value="Genomic_DNA"/>
</dbReference>
<dbReference type="InterPro" id="IPR003439">
    <property type="entry name" value="ABC_transporter-like_ATP-bd"/>
</dbReference>
<dbReference type="PANTHER" id="PTHR24221">
    <property type="entry name" value="ATP-BINDING CASSETTE SUB-FAMILY B"/>
    <property type="match status" value="1"/>
</dbReference>
<evidence type="ECO:0000256" key="3">
    <source>
        <dbReference type="ARBA" id="ARBA00022475"/>
    </source>
</evidence>
<feature type="transmembrane region" description="Helical" evidence="10">
    <location>
        <begin position="61"/>
        <end position="81"/>
    </location>
</feature>
<keyword evidence="8 10" id="KW-0472">Membrane</keyword>
<protein>
    <submittedName>
        <fullName evidence="12">Putative ABC transporter permease/ATP-binding protein</fullName>
    </submittedName>
</protein>
<dbReference type="Gene3D" id="1.20.1560.10">
    <property type="entry name" value="ABC transporter type 1, transmembrane domain"/>
    <property type="match status" value="1"/>
</dbReference>
<name>A0A6C7EDR3_ILUCY</name>